<accession>A0ABN8IGH9</accession>
<reference evidence="2" key="1">
    <citation type="submission" date="2022-03" db="EMBL/GenBank/DDBJ databases">
        <authorList>
            <person name="Martin H S."/>
        </authorList>
    </citation>
    <scope>NUCLEOTIDE SEQUENCE</scope>
</reference>
<proteinExistence type="predicted"/>
<feature type="non-terminal residue" evidence="2">
    <location>
        <position position="100"/>
    </location>
</feature>
<evidence type="ECO:0000313" key="2">
    <source>
        <dbReference type="EMBL" id="CAH2056891.1"/>
    </source>
</evidence>
<evidence type="ECO:0000256" key="1">
    <source>
        <dbReference type="SAM" id="MobiDB-lite"/>
    </source>
</evidence>
<protein>
    <submittedName>
        <fullName evidence="2">Uncharacterized protein</fullName>
    </submittedName>
</protein>
<keyword evidence="3" id="KW-1185">Reference proteome</keyword>
<gene>
    <name evidence="2" type="ORF">IPOD504_LOCUS9838</name>
</gene>
<feature type="compositionally biased region" description="Pro residues" evidence="1">
    <location>
        <begin position="63"/>
        <end position="75"/>
    </location>
</feature>
<evidence type="ECO:0000313" key="3">
    <source>
        <dbReference type="Proteomes" id="UP000837857"/>
    </source>
</evidence>
<dbReference type="EMBL" id="OW152836">
    <property type="protein sequence ID" value="CAH2056891.1"/>
    <property type="molecule type" value="Genomic_DNA"/>
</dbReference>
<feature type="region of interest" description="Disordered" evidence="1">
    <location>
        <begin position="52"/>
        <end position="100"/>
    </location>
</feature>
<dbReference type="Proteomes" id="UP000837857">
    <property type="component" value="Chromosome 24"/>
</dbReference>
<sequence length="100" mass="11136">MNLTRLRHRQASGLRVREIASTYIQHIVAMKRSTIFKILLLGAIVAAVNAQDDDDDGDIIPPEFGPRPGAAPPIEPGRVPETHPIPEEFPFPYDELPGWK</sequence>
<name>A0ABN8IGH9_9NEOP</name>
<organism evidence="2 3">
    <name type="scientific">Iphiclides podalirius</name>
    <name type="common">scarce swallowtail</name>
    <dbReference type="NCBI Taxonomy" id="110791"/>
    <lineage>
        <taxon>Eukaryota</taxon>
        <taxon>Metazoa</taxon>
        <taxon>Ecdysozoa</taxon>
        <taxon>Arthropoda</taxon>
        <taxon>Hexapoda</taxon>
        <taxon>Insecta</taxon>
        <taxon>Pterygota</taxon>
        <taxon>Neoptera</taxon>
        <taxon>Endopterygota</taxon>
        <taxon>Lepidoptera</taxon>
        <taxon>Glossata</taxon>
        <taxon>Ditrysia</taxon>
        <taxon>Papilionoidea</taxon>
        <taxon>Papilionidae</taxon>
        <taxon>Papilioninae</taxon>
        <taxon>Iphiclides</taxon>
    </lineage>
</organism>